<keyword evidence="5 11" id="KW-0418">Kinase</keyword>
<keyword evidence="2" id="KW-1003">Cell membrane</keyword>
<dbReference type="EMBL" id="CSTD01000002">
    <property type="protein sequence ID" value="CPR11389.1"/>
    <property type="molecule type" value="Genomic_DNA"/>
</dbReference>
<feature type="transmembrane region" description="Helical" evidence="9">
    <location>
        <begin position="153"/>
        <end position="169"/>
    </location>
</feature>
<evidence type="ECO:0000256" key="1">
    <source>
        <dbReference type="ARBA" id="ARBA00004651"/>
    </source>
</evidence>
<reference evidence="11 12" key="1">
    <citation type="submission" date="2015-03" db="EMBL/GenBank/DDBJ databases">
        <authorList>
            <person name="Murphy D."/>
        </authorList>
    </citation>
    <scope>NUCLEOTIDE SEQUENCE [LARGE SCALE GENOMIC DNA]</scope>
    <source>
        <strain evidence="11 12">DSM 44277</strain>
    </source>
</reference>
<sequence>MRLGALWRKGTGADEYCVRVAVASDAELSRVRKLHQLRSYRLASVLRLGVVALMIVAMISDTRRSEWFQQSVLIALYTVVALCALALAFSWSRRWLGRGRLAQVGRVEPFVFTVIDVAALTVFQVLSTNGLHPLLIMTALPILIGLDVSSQRAAVVLIFSMVGFSIAVLEDPEMVGSIGVTEATFRFVLYGFLCVTAFLAVRAEERHTRSVAGLSTLREELLAQTMTAADVEQRRISESIHDGPLQDILAVRQELVELDAALPGDERVTRAMVGLQTAAERLRQATFELHPAVLERVGLAAAVQQLATFTAERCGIEISTDIDYPVRGEIDPIVFGAVRELLSNVAQHSEARSASVTLGIADQTCILHVVDDGVGFDDETVVRRLGEGHIGLASHRARVEAAGGAFSFLDVPVGTHVCVELPLDKSTAGRLR</sequence>
<dbReference type="PANTHER" id="PTHR24421">
    <property type="entry name" value="NITRATE/NITRITE SENSOR PROTEIN NARX-RELATED"/>
    <property type="match status" value="1"/>
</dbReference>
<evidence type="ECO:0000256" key="3">
    <source>
        <dbReference type="ARBA" id="ARBA00022679"/>
    </source>
</evidence>
<proteinExistence type="predicted"/>
<dbReference type="InterPro" id="IPR036890">
    <property type="entry name" value="HATPase_C_sf"/>
</dbReference>
<dbReference type="GO" id="GO:0005886">
    <property type="term" value="C:plasma membrane"/>
    <property type="evidence" value="ECO:0007669"/>
    <property type="project" value="UniProtKB-SubCell"/>
</dbReference>
<protein>
    <submittedName>
        <fullName evidence="11">Two component sensor kinase</fullName>
    </submittedName>
</protein>
<evidence type="ECO:0000259" key="10">
    <source>
        <dbReference type="SMART" id="SM00387"/>
    </source>
</evidence>
<keyword evidence="3" id="KW-0808">Transferase</keyword>
<keyword evidence="7" id="KW-0902">Two-component regulatory system</keyword>
<dbReference type="Proteomes" id="UP000198875">
    <property type="component" value="Unassembled WGS sequence"/>
</dbReference>
<feature type="transmembrane region" description="Helical" evidence="9">
    <location>
        <begin position="72"/>
        <end position="92"/>
    </location>
</feature>
<feature type="transmembrane region" description="Helical" evidence="9">
    <location>
        <begin position="184"/>
        <end position="201"/>
    </location>
</feature>
<evidence type="ECO:0000256" key="8">
    <source>
        <dbReference type="ARBA" id="ARBA00023136"/>
    </source>
</evidence>
<dbReference type="GO" id="GO:0000160">
    <property type="term" value="P:phosphorelay signal transduction system"/>
    <property type="evidence" value="ECO:0007669"/>
    <property type="project" value="UniProtKB-KW"/>
</dbReference>
<accession>A0A0U0WB76</accession>
<feature type="transmembrane region" description="Helical" evidence="9">
    <location>
        <begin position="104"/>
        <end position="124"/>
    </location>
</feature>
<keyword evidence="6 9" id="KW-1133">Transmembrane helix</keyword>
<gene>
    <name evidence="11" type="ORF">BN971_02674</name>
</gene>
<evidence type="ECO:0000256" key="5">
    <source>
        <dbReference type="ARBA" id="ARBA00022777"/>
    </source>
</evidence>
<dbReference type="SMART" id="SM00387">
    <property type="entry name" value="HATPase_c"/>
    <property type="match status" value="1"/>
</dbReference>
<keyword evidence="4 9" id="KW-0812">Transmembrane</keyword>
<organism evidence="11 12">
    <name type="scientific">Mycobacterium bohemicum DSM 44277</name>
    <dbReference type="NCBI Taxonomy" id="1236609"/>
    <lineage>
        <taxon>Bacteria</taxon>
        <taxon>Bacillati</taxon>
        <taxon>Actinomycetota</taxon>
        <taxon>Actinomycetes</taxon>
        <taxon>Mycobacteriales</taxon>
        <taxon>Mycobacteriaceae</taxon>
        <taxon>Mycobacterium</taxon>
    </lineage>
</organism>
<evidence type="ECO:0000256" key="2">
    <source>
        <dbReference type="ARBA" id="ARBA00022475"/>
    </source>
</evidence>
<dbReference type="GO" id="GO:0016301">
    <property type="term" value="F:kinase activity"/>
    <property type="evidence" value="ECO:0007669"/>
    <property type="project" value="UniProtKB-KW"/>
</dbReference>
<feature type="transmembrane region" description="Helical" evidence="9">
    <location>
        <begin position="130"/>
        <end position="146"/>
    </location>
</feature>
<evidence type="ECO:0000256" key="9">
    <source>
        <dbReference type="SAM" id="Phobius"/>
    </source>
</evidence>
<comment type="subcellular location">
    <subcellularLocation>
        <location evidence="1">Cell membrane</location>
        <topology evidence="1">Multi-pass membrane protein</topology>
    </subcellularLocation>
</comment>
<dbReference type="Pfam" id="PF02518">
    <property type="entry name" value="HATPase_c"/>
    <property type="match status" value="1"/>
</dbReference>
<dbReference type="Gene3D" id="3.30.565.10">
    <property type="entry name" value="Histidine kinase-like ATPase, C-terminal domain"/>
    <property type="match status" value="1"/>
</dbReference>
<keyword evidence="8 9" id="KW-0472">Membrane</keyword>
<evidence type="ECO:0000313" key="11">
    <source>
        <dbReference type="EMBL" id="CPR11389.1"/>
    </source>
</evidence>
<dbReference type="AlphaFoldDB" id="A0A0U0WB76"/>
<dbReference type="OrthoDB" id="5243952at2"/>
<dbReference type="InterPro" id="IPR003594">
    <property type="entry name" value="HATPase_dom"/>
</dbReference>
<evidence type="ECO:0000313" key="12">
    <source>
        <dbReference type="Proteomes" id="UP000198875"/>
    </source>
</evidence>
<dbReference type="CDD" id="cd16917">
    <property type="entry name" value="HATPase_UhpB-NarQ-NarX-like"/>
    <property type="match status" value="1"/>
</dbReference>
<evidence type="ECO:0000256" key="4">
    <source>
        <dbReference type="ARBA" id="ARBA00022692"/>
    </source>
</evidence>
<feature type="transmembrane region" description="Helical" evidence="9">
    <location>
        <begin position="40"/>
        <end position="60"/>
    </location>
</feature>
<dbReference type="PANTHER" id="PTHR24421:SF37">
    <property type="entry name" value="SENSOR HISTIDINE KINASE NARS"/>
    <property type="match status" value="1"/>
</dbReference>
<evidence type="ECO:0000256" key="6">
    <source>
        <dbReference type="ARBA" id="ARBA00022989"/>
    </source>
</evidence>
<dbReference type="InterPro" id="IPR050482">
    <property type="entry name" value="Sensor_HK_TwoCompSys"/>
</dbReference>
<dbReference type="SUPFAM" id="SSF55874">
    <property type="entry name" value="ATPase domain of HSP90 chaperone/DNA topoisomerase II/histidine kinase"/>
    <property type="match status" value="1"/>
</dbReference>
<feature type="domain" description="Histidine kinase/HSP90-like ATPase" evidence="10">
    <location>
        <begin position="329"/>
        <end position="425"/>
    </location>
</feature>
<evidence type="ECO:0000256" key="7">
    <source>
        <dbReference type="ARBA" id="ARBA00023012"/>
    </source>
</evidence>
<name>A0A0U0WB76_MYCBE</name>